<keyword evidence="7" id="KW-0997">Cell inner membrane</keyword>
<feature type="site" description="Important for catalytic activity" evidence="7">
    <location>
        <position position="210"/>
    </location>
</feature>
<dbReference type="OrthoDB" id="9814591at2"/>
<dbReference type="Proteomes" id="UP000078070">
    <property type="component" value="Chromosome"/>
</dbReference>
<dbReference type="InterPro" id="IPR003770">
    <property type="entry name" value="MLTG-like"/>
</dbReference>
<evidence type="ECO:0000256" key="6">
    <source>
        <dbReference type="ARBA" id="ARBA00023316"/>
    </source>
</evidence>
<dbReference type="PANTHER" id="PTHR30518:SF2">
    <property type="entry name" value="ENDOLYTIC MUREIN TRANSGLYCOSYLASE"/>
    <property type="match status" value="1"/>
</dbReference>
<comment type="catalytic activity">
    <reaction evidence="7">
        <text>a peptidoglycan chain = a peptidoglycan chain with N-acetyl-1,6-anhydromuramyl-[peptide] at the reducing end + a peptidoglycan chain with N-acetylglucosamine at the non-reducing end.</text>
        <dbReference type="EC" id="4.2.2.29"/>
    </reaction>
</comment>
<dbReference type="STRING" id="1821621.A8C75_09360"/>
<comment type="similarity">
    <text evidence="7">Belongs to the transglycosylase MltG family.</text>
</comment>
<reference evidence="8 9" key="2">
    <citation type="journal article" date="2018" name="Int. J. Syst. Evol. Microbiol.">
        <title>Marinobacterium aestuarii sp. nov., a benzene-degrading marine bacterium isolated from estuary sediment.</title>
        <authorList>
            <person name="Bae S.S."/>
            <person name="Jung J."/>
            <person name="Chung D."/>
            <person name="Baek K."/>
        </authorList>
    </citation>
    <scope>NUCLEOTIDE SEQUENCE [LARGE SCALE GENOMIC DNA]</scope>
    <source>
        <strain evidence="8 9">ST58-10</strain>
    </source>
</reference>
<reference evidence="9" key="1">
    <citation type="submission" date="2016-05" db="EMBL/GenBank/DDBJ databases">
        <authorList>
            <person name="Baek K."/>
            <person name="Yang S.-J."/>
        </authorList>
    </citation>
    <scope>NUCLEOTIDE SEQUENCE [LARGE SCALE GENOMIC DNA]</scope>
    <source>
        <strain evidence="9">ST58-10</strain>
    </source>
</reference>
<evidence type="ECO:0000256" key="2">
    <source>
        <dbReference type="ARBA" id="ARBA00022692"/>
    </source>
</evidence>
<dbReference type="HAMAP" id="MF_02065">
    <property type="entry name" value="MltG"/>
    <property type="match status" value="1"/>
</dbReference>
<evidence type="ECO:0000256" key="3">
    <source>
        <dbReference type="ARBA" id="ARBA00022989"/>
    </source>
</evidence>
<evidence type="ECO:0000256" key="1">
    <source>
        <dbReference type="ARBA" id="ARBA00022475"/>
    </source>
</evidence>
<dbReference type="CDD" id="cd08010">
    <property type="entry name" value="MltG_like"/>
    <property type="match status" value="1"/>
</dbReference>
<dbReference type="EMBL" id="CP015839">
    <property type="protein sequence ID" value="ANG62669.1"/>
    <property type="molecule type" value="Genomic_DNA"/>
</dbReference>
<keyword evidence="3 7" id="KW-1133">Transmembrane helix</keyword>
<dbReference type="NCBIfam" id="TIGR00247">
    <property type="entry name" value="endolytic transglycosylase MltG"/>
    <property type="match status" value="1"/>
</dbReference>
<evidence type="ECO:0000256" key="5">
    <source>
        <dbReference type="ARBA" id="ARBA00023239"/>
    </source>
</evidence>
<comment type="function">
    <text evidence="7">Functions as a peptidoglycan terminase that cleaves nascent peptidoglycan strands endolytically to terminate their elongation.</text>
</comment>
<accession>A0A1A9EYR2</accession>
<keyword evidence="5 7" id="KW-0456">Lyase</keyword>
<protein>
    <recommendedName>
        <fullName evidence="7">Endolytic murein transglycosylase</fullName>
        <ecNumber evidence="7">4.2.2.29</ecNumber>
    </recommendedName>
    <alternativeName>
        <fullName evidence="7">Peptidoglycan lytic transglycosylase</fullName>
    </alternativeName>
    <alternativeName>
        <fullName evidence="7">Peptidoglycan polymerization terminase</fullName>
    </alternativeName>
</protein>
<organism evidence="8 9">
    <name type="scientific">Marinobacterium aestuarii</name>
    <dbReference type="NCBI Taxonomy" id="1821621"/>
    <lineage>
        <taxon>Bacteria</taxon>
        <taxon>Pseudomonadati</taxon>
        <taxon>Pseudomonadota</taxon>
        <taxon>Gammaproteobacteria</taxon>
        <taxon>Oceanospirillales</taxon>
        <taxon>Oceanospirillaceae</taxon>
        <taxon>Marinobacterium</taxon>
    </lineage>
</organism>
<dbReference type="KEGG" id="mars:A8C75_09360"/>
<dbReference type="GO" id="GO:0009252">
    <property type="term" value="P:peptidoglycan biosynthetic process"/>
    <property type="evidence" value="ECO:0007669"/>
    <property type="project" value="UniProtKB-UniRule"/>
</dbReference>
<dbReference type="Pfam" id="PF02618">
    <property type="entry name" value="YceG"/>
    <property type="match status" value="1"/>
</dbReference>
<keyword evidence="2 7" id="KW-0812">Transmembrane</keyword>
<keyword evidence="9" id="KW-1185">Reference proteome</keyword>
<dbReference type="GO" id="GO:0005886">
    <property type="term" value="C:plasma membrane"/>
    <property type="evidence" value="ECO:0007669"/>
    <property type="project" value="UniProtKB-UniRule"/>
</dbReference>
<evidence type="ECO:0000313" key="9">
    <source>
        <dbReference type="Proteomes" id="UP000078070"/>
    </source>
</evidence>
<proteinExistence type="inferred from homology"/>
<dbReference type="Gene3D" id="3.30.1490.480">
    <property type="entry name" value="Endolytic murein transglycosylase"/>
    <property type="match status" value="1"/>
</dbReference>
<dbReference type="EC" id="4.2.2.29" evidence="7"/>
<evidence type="ECO:0000313" key="8">
    <source>
        <dbReference type="EMBL" id="ANG62669.1"/>
    </source>
</evidence>
<dbReference type="PANTHER" id="PTHR30518">
    <property type="entry name" value="ENDOLYTIC MUREIN TRANSGLYCOSYLASE"/>
    <property type="match status" value="1"/>
</dbReference>
<gene>
    <name evidence="7" type="primary">mltG</name>
    <name evidence="8" type="ORF">A8C75_09360</name>
</gene>
<sequence>MAVGAFLVLLLGAIAWQRINAYVDSPLPVGEPRTLLIERGQGFNQIVADLETANLVQRPIFLRIYARINGLAHRVKAGEYELEPGLTLRVLLQKMIDGDTLRHFFTVVEGTTFAQLREQLEANTVLLQTLSELDDSEVMAQLGEPEQHPEGMFLAETYQYLRGMSDLDLLRRARTSLDEALAQAWEKRASELPYESAYEALTMASIIEKETAVAQERPRISGVFVRRLQQGMRLQTDPTVIYGMGAEYKGNLRRSDLVQKTPYNTYAIEGLPPTPIAMVGKDAIEAALNPEAGPWLFFVAKGDGSHHFSARLSEHNSAVRRYQLQRREDYRSTPGG</sequence>
<keyword evidence="6 7" id="KW-0961">Cell wall biogenesis/degradation</keyword>
<name>A0A1A9EYR2_9GAMM</name>
<dbReference type="GO" id="GO:0071555">
    <property type="term" value="P:cell wall organization"/>
    <property type="evidence" value="ECO:0007669"/>
    <property type="project" value="UniProtKB-KW"/>
</dbReference>
<keyword evidence="4 7" id="KW-0472">Membrane</keyword>
<evidence type="ECO:0000256" key="7">
    <source>
        <dbReference type="HAMAP-Rule" id="MF_02065"/>
    </source>
</evidence>
<dbReference type="Gene3D" id="3.30.160.60">
    <property type="entry name" value="Classic Zinc Finger"/>
    <property type="match status" value="1"/>
</dbReference>
<dbReference type="GO" id="GO:0008932">
    <property type="term" value="F:lytic endotransglycosylase activity"/>
    <property type="evidence" value="ECO:0007669"/>
    <property type="project" value="UniProtKB-UniRule"/>
</dbReference>
<dbReference type="AlphaFoldDB" id="A0A1A9EYR2"/>
<keyword evidence="1 7" id="KW-1003">Cell membrane</keyword>
<evidence type="ECO:0000256" key="4">
    <source>
        <dbReference type="ARBA" id="ARBA00023136"/>
    </source>
</evidence>